<organism evidence="9">
    <name type="scientific">Candidatus Aramenus sulfurataquae</name>
    <dbReference type="NCBI Taxonomy" id="1326980"/>
    <lineage>
        <taxon>Archaea</taxon>
        <taxon>Thermoproteota</taxon>
        <taxon>Thermoprotei</taxon>
        <taxon>Sulfolobales</taxon>
        <taxon>Sulfolobaceae</taxon>
        <taxon>Candidatus Aramenus</taxon>
    </lineage>
</organism>
<sequence length="308" mass="33186">MLMYDILALSAITVILGLASEALARGAEELEKGLSQGIVGGLVLGLLTSLPETIFVVVALLNEKFSVALGSAIGGNVVLFTFGVGLVGLAYFWKWRTKLRMVGDYKVENRFLLLTTLSLAGVIAYGRLNMWDAIPLLLIYSGYVGYRLRAGEKRNSEGEVNKRKAVLYLLLGAATIVALSDLFVNYLYDTAVTLGVPPVWLSLVLTPIASEIEEKVSAIRLATSHAEGGSLAIVSFIGSKIQNATVLLALIGIFTDFDLHPALPEVISALIANVIGVVTLLDGKLGAKESVMLIVLYFAMIYFSFLYY</sequence>
<dbReference type="EMBL" id="JZWS02000003">
    <property type="protein sequence ID" value="MCL7343928.1"/>
    <property type="molecule type" value="Genomic_DNA"/>
</dbReference>
<dbReference type="GO" id="GO:0006874">
    <property type="term" value="P:intracellular calcium ion homeostasis"/>
    <property type="evidence" value="ECO:0007669"/>
    <property type="project" value="TreeGrafter"/>
</dbReference>
<dbReference type="GO" id="GO:0012505">
    <property type="term" value="C:endomembrane system"/>
    <property type="evidence" value="ECO:0007669"/>
    <property type="project" value="UniProtKB-SubCell"/>
</dbReference>
<evidence type="ECO:0000259" key="8">
    <source>
        <dbReference type="Pfam" id="PF01699"/>
    </source>
</evidence>
<keyword evidence="2" id="KW-0813">Transport</keyword>
<feature type="transmembrane region" description="Helical" evidence="7">
    <location>
        <begin position="165"/>
        <end position="184"/>
    </location>
</feature>
<dbReference type="InterPro" id="IPR004837">
    <property type="entry name" value="NaCa_Exmemb"/>
</dbReference>
<comment type="subcellular location">
    <subcellularLocation>
        <location evidence="1">Endomembrane system</location>
        <topology evidence="1">Multi-pass membrane protein</topology>
    </subcellularLocation>
</comment>
<dbReference type="InterPro" id="IPR044880">
    <property type="entry name" value="NCX_ion-bd_dom_sf"/>
</dbReference>
<keyword evidence="3 7" id="KW-0812">Transmembrane</keyword>
<evidence type="ECO:0000256" key="6">
    <source>
        <dbReference type="ARBA" id="ARBA00023136"/>
    </source>
</evidence>
<feature type="transmembrane region" description="Helical" evidence="7">
    <location>
        <begin position="266"/>
        <end position="283"/>
    </location>
</feature>
<accession>A0AAE3FLE3</accession>
<evidence type="ECO:0000256" key="3">
    <source>
        <dbReference type="ARBA" id="ARBA00022692"/>
    </source>
</evidence>
<dbReference type="InterPro" id="IPR004713">
    <property type="entry name" value="CaH_exchang"/>
</dbReference>
<dbReference type="AlphaFoldDB" id="A0AAE3FLE3"/>
<keyword evidence="6 7" id="KW-0472">Membrane</keyword>
<feature type="transmembrane region" description="Helical" evidence="7">
    <location>
        <begin position="290"/>
        <end position="307"/>
    </location>
</feature>
<dbReference type="GO" id="GO:0015369">
    <property type="term" value="F:calcium:proton antiporter activity"/>
    <property type="evidence" value="ECO:0007669"/>
    <property type="project" value="TreeGrafter"/>
</dbReference>
<feature type="domain" description="Sodium/calcium exchanger membrane region" evidence="8">
    <location>
        <begin position="7"/>
        <end position="147"/>
    </location>
</feature>
<proteinExistence type="predicted"/>
<feature type="transmembrane region" description="Helical" evidence="7">
    <location>
        <begin position="231"/>
        <end position="254"/>
    </location>
</feature>
<evidence type="ECO:0000256" key="4">
    <source>
        <dbReference type="ARBA" id="ARBA00022989"/>
    </source>
</evidence>
<dbReference type="Gene3D" id="1.20.1420.30">
    <property type="entry name" value="NCX, central ion-binding region"/>
    <property type="match status" value="1"/>
</dbReference>
<evidence type="ECO:0000256" key="2">
    <source>
        <dbReference type="ARBA" id="ARBA00022448"/>
    </source>
</evidence>
<keyword evidence="4 7" id="KW-1133">Transmembrane helix</keyword>
<feature type="domain" description="Sodium/calcium exchanger membrane region" evidence="8">
    <location>
        <begin position="165"/>
        <end position="305"/>
    </location>
</feature>
<protein>
    <submittedName>
        <fullName evidence="9">Sodium:calcium antiporter</fullName>
    </submittedName>
</protein>
<name>A0AAE3FLE3_9CREN</name>
<evidence type="ECO:0000313" key="9">
    <source>
        <dbReference type="EMBL" id="MCL7343928.1"/>
    </source>
</evidence>
<feature type="transmembrane region" description="Helical" evidence="7">
    <location>
        <begin position="73"/>
        <end position="93"/>
    </location>
</feature>
<feature type="transmembrane region" description="Helical" evidence="7">
    <location>
        <begin position="36"/>
        <end position="61"/>
    </location>
</feature>
<gene>
    <name evidence="9" type="ORF">TQ35_005060</name>
</gene>
<comment type="caution">
    <text evidence="9">The sequence shown here is derived from an EMBL/GenBank/DDBJ whole genome shotgun (WGS) entry which is preliminary data.</text>
</comment>
<dbReference type="PANTHER" id="PTHR31503">
    <property type="entry name" value="VACUOLAR CALCIUM ION TRANSPORTER"/>
    <property type="match status" value="1"/>
</dbReference>
<keyword evidence="5" id="KW-0406">Ion transport</keyword>
<dbReference type="PANTHER" id="PTHR31503:SF36">
    <property type="entry name" value="SODIUM_CALCIUM EXCHANGER MEMBRANE REGION DOMAIN-CONTAINING PROTEIN"/>
    <property type="match status" value="1"/>
</dbReference>
<feature type="transmembrane region" description="Helical" evidence="7">
    <location>
        <begin position="113"/>
        <end position="144"/>
    </location>
</feature>
<reference evidence="9" key="1">
    <citation type="submission" date="2022-05" db="EMBL/GenBank/DDBJ databases">
        <title>Metagenome Sequencing of an Archaeal-Dominated Microbial Community from a Hot Spring at the Los Azufres Geothermal Field, Mexico.</title>
        <authorList>
            <person name="Marin-Paredes R."/>
            <person name="Martinez-Romero E."/>
            <person name="Servin-Garciduenas L.E."/>
        </authorList>
    </citation>
    <scope>NUCLEOTIDE SEQUENCE</scope>
    <source>
        <strain evidence="9">AZ1-454</strain>
    </source>
</reference>
<evidence type="ECO:0000256" key="5">
    <source>
        <dbReference type="ARBA" id="ARBA00023065"/>
    </source>
</evidence>
<dbReference type="Pfam" id="PF01699">
    <property type="entry name" value="Na_Ca_ex"/>
    <property type="match status" value="2"/>
</dbReference>
<evidence type="ECO:0000256" key="1">
    <source>
        <dbReference type="ARBA" id="ARBA00004127"/>
    </source>
</evidence>
<evidence type="ECO:0000256" key="7">
    <source>
        <dbReference type="SAM" id="Phobius"/>
    </source>
</evidence>
<dbReference type="GO" id="GO:0016020">
    <property type="term" value="C:membrane"/>
    <property type="evidence" value="ECO:0007669"/>
    <property type="project" value="InterPro"/>
</dbReference>